<keyword evidence="2" id="KW-0378">Hydrolase</keyword>
<gene>
    <name evidence="2" type="ORF">DEM34_18035</name>
</gene>
<dbReference type="GO" id="GO:0016787">
    <property type="term" value="F:hydrolase activity"/>
    <property type="evidence" value="ECO:0007669"/>
    <property type="project" value="UniProtKB-KW"/>
</dbReference>
<dbReference type="OrthoDB" id="9808398at2"/>
<comment type="caution">
    <text evidence="2">The sequence shown here is derived from an EMBL/GenBank/DDBJ whole genome shotgun (WGS) entry which is preliminary data.</text>
</comment>
<dbReference type="InterPro" id="IPR029058">
    <property type="entry name" value="AB_hydrolase_fold"/>
</dbReference>
<dbReference type="PANTHER" id="PTHR43433">
    <property type="entry name" value="HYDROLASE, ALPHA/BETA FOLD FAMILY PROTEIN"/>
    <property type="match status" value="1"/>
</dbReference>
<dbReference type="Gene3D" id="3.40.50.1820">
    <property type="entry name" value="alpha/beta hydrolase"/>
    <property type="match status" value="1"/>
</dbReference>
<organism evidence="2 3">
    <name type="scientific">Sediminicurvatus halobius</name>
    <dbReference type="NCBI Taxonomy" id="2182432"/>
    <lineage>
        <taxon>Bacteria</taxon>
        <taxon>Pseudomonadati</taxon>
        <taxon>Pseudomonadota</taxon>
        <taxon>Gammaproteobacteria</taxon>
        <taxon>Chromatiales</taxon>
        <taxon>Ectothiorhodospiraceae</taxon>
        <taxon>Sediminicurvatus</taxon>
    </lineage>
</organism>
<evidence type="ECO:0000313" key="2">
    <source>
        <dbReference type="EMBL" id="PWG61134.1"/>
    </source>
</evidence>
<name>A0A2U2MWB1_9GAMM</name>
<accession>A0A2U2MWB1</accession>
<dbReference type="SUPFAM" id="SSF53474">
    <property type="entry name" value="alpha/beta-Hydrolases"/>
    <property type="match status" value="1"/>
</dbReference>
<dbReference type="AlphaFoldDB" id="A0A2U2MWB1"/>
<proteinExistence type="predicted"/>
<dbReference type="RefSeq" id="WP_109680221.1">
    <property type="nucleotide sequence ID" value="NZ_CP086615.1"/>
</dbReference>
<keyword evidence="3" id="KW-1185">Reference proteome</keyword>
<dbReference type="Proteomes" id="UP000245474">
    <property type="component" value="Unassembled WGS sequence"/>
</dbReference>
<evidence type="ECO:0000313" key="3">
    <source>
        <dbReference type="Proteomes" id="UP000245474"/>
    </source>
</evidence>
<feature type="domain" description="AB hydrolase-1" evidence="1">
    <location>
        <begin position="22"/>
        <end position="247"/>
    </location>
</feature>
<sequence>MAFVETEGAQVEYLAKGTGRGLVLVHGTGGSAEANWTPLVSTLRGERRVVRPNYSGSGQTVDNGARLTVDYLARQVLAAADAADAGTFDLVGFSLGAGVAAHIAATRPERIGSVVLINGFASCEDPRLRFQFEHWLALAERDPEAMARLGLLTGFSPGVLSGFSREALETMVADTVRSTDPLGLARQIQMDLDLDVRAELPAIRQRTLVIGSEDDYMVPAVHARAMARAIPGARFMTLPGGHLMPMETPETLSRIIEDFIDGAIYFET</sequence>
<reference evidence="2 3" key="1">
    <citation type="submission" date="2018-05" db="EMBL/GenBank/DDBJ databases">
        <title>Spiribacter halobius sp. nov., a moderately halophilic bacterium isolated from marine solar saltern.</title>
        <authorList>
            <person name="Zheng W.-S."/>
            <person name="Lu D.-C."/>
            <person name="Du Z.-J."/>
        </authorList>
    </citation>
    <scope>NUCLEOTIDE SEQUENCE [LARGE SCALE GENOMIC DNA]</scope>
    <source>
        <strain evidence="2 3">E85</strain>
    </source>
</reference>
<dbReference type="InterPro" id="IPR000073">
    <property type="entry name" value="AB_hydrolase_1"/>
</dbReference>
<dbReference type="InterPro" id="IPR050471">
    <property type="entry name" value="AB_hydrolase"/>
</dbReference>
<dbReference type="PRINTS" id="PR00111">
    <property type="entry name" value="ABHYDROLASE"/>
</dbReference>
<dbReference type="EMBL" id="QFFI01000048">
    <property type="protein sequence ID" value="PWG61134.1"/>
    <property type="molecule type" value="Genomic_DNA"/>
</dbReference>
<protein>
    <submittedName>
        <fullName evidence="2">Alpha/beta hydrolase</fullName>
    </submittedName>
</protein>
<evidence type="ECO:0000259" key="1">
    <source>
        <dbReference type="Pfam" id="PF00561"/>
    </source>
</evidence>
<dbReference type="PANTHER" id="PTHR43433:SF5">
    <property type="entry name" value="AB HYDROLASE-1 DOMAIN-CONTAINING PROTEIN"/>
    <property type="match status" value="1"/>
</dbReference>
<dbReference type="Pfam" id="PF00561">
    <property type="entry name" value="Abhydrolase_1"/>
    <property type="match status" value="1"/>
</dbReference>